<organism evidence="1 2">
    <name type="scientific">Fibrella aestuarina BUZ 2</name>
    <dbReference type="NCBI Taxonomy" id="1166018"/>
    <lineage>
        <taxon>Bacteria</taxon>
        <taxon>Pseudomonadati</taxon>
        <taxon>Bacteroidota</taxon>
        <taxon>Cytophagia</taxon>
        <taxon>Cytophagales</taxon>
        <taxon>Spirosomataceae</taxon>
        <taxon>Fibrella</taxon>
    </lineage>
</organism>
<accession>I0KAX2</accession>
<dbReference type="HOGENOM" id="CLU_1803291_0_0_10"/>
<protein>
    <submittedName>
        <fullName evidence="1">Uncharacterized protein</fullName>
    </submittedName>
</protein>
<keyword evidence="2" id="KW-1185">Reference proteome</keyword>
<dbReference type="RefSeq" id="WP_015332374.1">
    <property type="nucleotide sequence ID" value="NC_020054.1"/>
</dbReference>
<name>I0KAX2_9BACT</name>
<proteinExistence type="predicted"/>
<sequence>MFYLNSKVKPLSGDDQALYENAVANVDSIARHTYTKRESSAISAIYHKYVDRVKPALYASYVKNQRYLDNKRPTGAQAMHALLTAYLYFVNQGNCTDEDMSTLLWSEWESVEERRELLRAMYEYQPTIHPLDLSQTLTTCEPV</sequence>
<gene>
    <name evidence="1" type="ORF">FAES_3266</name>
</gene>
<dbReference type="STRING" id="1166018.FAES_3266"/>
<evidence type="ECO:0000313" key="1">
    <source>
        <dbReference type="EMBL" id="CCH01275.1"/>
    </source>
</evidence>
<dbReference type="Proteomes" id="UP000011058">
    <property type="component" value="Chromosome"/>
</dbReference>
<dbReference type="KEGG" id="fae:FAES_3266"/>
<dbReference type="AlphaFoldDB" id="I0KAX2"/>
<reference evidence="1 2" key="1">
    <citation type="journal article" date="2012" name="J. Bacteriol.">
        <title>Genome Sequence of Fibrella aestuarina BUZ 2T, a Filamentous Marine Bacterium.</title>
        <authorList>
            <person name="Filippini M."/>
            <person name="Qi W."/>
            <person name="Blom J."/>
            <person name="Goesmann A."/>
            <person name="Smits T.H."/>
            <person name="Bagheri H.C."/>
        </authorList>
    </citation>
    <scope>NUCLEOTIDE SEQUENCE [LARGE SCALE GENOMIC DNA]</scope>
    <source>
        <strain evidence="2">BUZ 2T</strain>
    </source>
</reference>
<evidence type="ECO:0000313" key="2">
    <source>
        <dbReference type="Proteomes" id="UP000011058"/>
    </source>
</evidence>
<dbReference type="EMBL" id="HE796683">
    <property type="protein sequence ID" value="CCH01275.1"/>
    <property type="molecule type" value="Genomic_DNA"/>
</dbReference>